<proteinExistence type="predicted"/>
<evidence type="ECO:0000313" key="1">
    <source>
        <dbReference type="EMBL" id="URF05056.1"/>
    </source>
</evidence>
<sequence>MPIKKNEQLHLELCKGLTHVVKHGDWGVLERALKKATGKVTAAHAAMWVESFTPFKTSVDETNAIKLVKPSRKLDLDKFNMEAARATRYWELKVQATKEEAQSVRESTVSAFRQFLRNPSTEHYDELQRCLIDYKHASAKTLPSKSVYVHVVQGGAPGLGKRA</sequence>
<accession>A0AAE9I2D9</accession>
<dbReference type="EMBL" id="CP097330">
    <property type="protein sequence ID" value="URF05056.1"/>
    <property type="molecule type" value="Genomic_DNA"/>
</dbReference>
<evidence type="ECO:0000313" key="2">
    <source>
        <dbReference type="Proteomes" id="UP001056132"/>
    </source>
</evidence>
<dbReference type="AlphaFoldDB" id="A0AAE9I2D9"/>
<dbReference type="Proteomes" id="UP001056132">
    <property type="component" value="Chromosome 1"/>
</dbReference>
<name>A0AAE9I2D9_9BURK</name>
<dbReference type="KEGG" id="ccam:M5D45_04250"/>
<protein>
    <submittedName>
        <fullName evidence="1">Uncharacterized protein</fullName>
    </submittedName>
</protein>
<reference evidence="1" key="2">
    <citation type="submission" date="2022-05" db="EMBL/GenBank/DDBJ databases">
        <authorList>
            <person name="Kunte H.-J."/>
        </authorList>
    </citation>
    <scope>NUCLEOTIDE SEQUENCE</scope>
    <source>
        <strain evidence="1">G5</strain>
    </source>
</reference>
<organism evidence="1 2">
    <name type="scientific">Cupriavidus campinensis</name>
    <dbReference type="NCBI Taxonomy" id="151783"/>
    <lineage>
        <taxon>Bacteria</taxon>
        <taxon>Pseudomonadati</taxon>
        <taxon>Pseudomonadota</taxon>
        <taxon>Betaproteobacteria</taxon>
        <taxon>Burkholderiales</taxon>
        <taxon>Burkholderiaceae</taxon>
        <taxon>Cupriavidus</taxon>
    </lineage>
</organism>
<dbReference type="RefSeq" id="WP_250025130.1">
    <property type="nucleotide sequence ID" value="NZ_CP097330.1"/>
</dbReference>
<gene>
    <name evidence="1" type="ORF">M5D45_04250</name>
</gene>
<reference evidence="1" key="1">
    <citation type="journal article" date="2022" name="Microbiol. Resour. Announc.">
        <title>Genome Sequence of Cupriavidus campinensis Strain G5, a Member of a Bacterial Consortium Capable of Polyethylene Degradation.</title>
        <authorList>
            <person name="Schneider B."/>
            <person name="Pfeiffer F."/>
            <person name="Dyall-Smith M."/>
            <person name="Kunte H.J."/>
        </authorList>
    </citation>
    <scope>NUCLEOTIDE SEQUENCE</scope>
    <source>
        <strain evidence="1">G5</strain>
    </source>
</reference>